<dbReference type="EMBL" id="CAJJDM010000143">
    <property type="protein sequence ID" value="CAD8109009.1"/>
    <property type="molecule type" value="Genomic_DNA"/>
</dbReference>
<gene>
    <name evidence="1" type="ORF">PPRIM_AZ9-3.1.T1390039</name>
</gene>
<proteinExistence type="predicted"/>
<dbReference type="Proteomes" id="UP000688137">
    <property type="component" value="Unassembled WGS sequence"/>
</dbReference>
<reference evidence="1" key="1">
    <citation type="submission" date="2021-01" db="EMBL/GenBank/DDBJ databases">
        <authorList>
            <consortium name="Genoscope - CEA"/>
            <person name="William W."/>
        </authorList>
    </citation>
    <scope>NUCLEOTIDE SEQUENCE</scope>
</reference>
<keyword evidence="2" id="KW-1185">Reference proteome</keyword>
<dbReference type="AlphaFoldDB" id="A0A8S1Q2E2"/>
<name>A0A8S1Q2E2_PARPR</name>
<accession>A0A8S1Q2E2</accession>
<comment type="caution">
    <text evidence="1">The sequence shown here is derived from an EMBL/GenBank/DDBJ whole genome shotgun (WGS) entry which is preliminary data.</text>
</comment>
<protein>
    <submittedName>
        <fullName evidence="1">Uncharacterized protein</fullName>
    </submittedName>
</protein>
<organism evidence="1 2">
    <name type="scientific">Paramecium primaurelia</name>
    <dbReference type="NCBI Taxonomy" id="5886"/>
    <lineage>
        <taxon>Eukaryota</taxon>
        <taxon>Sar</taxon>
        <taxon>Alveolata</taxon>
        <taxon>Ciliophora</taxon>
        <taxon>Intramacronucleata</taxon>
        <taxon>Oligohymenophorea</taxon>
        <taxon>Peniculida</taxon>
        <taxon>Parameciidae</taxon>
        <taxon>Paramecium</taxon>
    </lineage>
</organism>
<sequence>MVHKCFSYEKKQIKDICIISKQQQQLFCKKFIMLSTKSIHICFGQPKQIQNRIQFPSFRQNHNNQQQFKVRRMD</sequence>
<evidence type="ECO:0000313" key="1">
    <source>
        <dbReference type="EMBL" id="CAD8109009.1"/>
    </source>
</evidence>
<evidence type="ECO:0000313" key="2">
    <source>
        <dbReference type="Proteomes" id="UP000688137"/>
    </source>
</evidence>